<gene>
    <name evidence="2" type="ORF">HQ394_01020</name>
</gene>
<proteinExistence type="predicted"/>
<dbReference type="EMBL" id="CP053923">
    <property type="protein sequence ID" value="QNT68206.1"/>
    <property type="molecule type" value="Genomic_DNA"/>
</dbReference>
<evidence type="ECO:0000313" key="2">
    <source>
        <dbReference type="EMBL" id="QNT68206.1"/>
    </source>
</evidence>
<dbReference type="KEGG" id="dvn:HQ394_01020"/>
<name>A0A7H1MXM0_9PROT</name>
<feature type="region of interest" description="Disordered" evidence="1">
    <location>
        <begin position="48"/>
        <end position="69"/>
    </location>
</feature>
<keyword evidence="3" id="KW-1185">Reference proteome</keyword>
<organism evidence="2 3">
    <name type="scientific">Defluviicoccus vanus</name>
    <dbReference type="NCBI Taxonomy" id="111831"/>
    <lineage>
        <taxon>Bacteria</taxon>
        <taxon>Pseudomonadati</taxon>
        <taxon>Pseudomonadota</taxon>
        <taxon>Alphaproteobacteria</taxon>
        <taxon>Rhodospirillales</taxon>
        <taxon>Rhodospirillaceae</taxon>
        <taxon>Defluviicoccus</taxon>
    </lineage>
</organism>
<feature type="compositionally biased region" description="Polar residues" evidence="1">
    <location>
        <begin position="19"/>
        <end position="36"/>
    </location>
</feature>
<dbReference type="Proteomes" id="UP000516369">
    <property type="component" value="Chromosome"/>
</dbReference>
<dbReference type="AlphaFoldDB" id="A0A7H1MXM0"/>
<evidence type="ECO:0000256" key="1">
    <source>
        <dbReference type="SAM" id="MobiDB-lite"/>
    </source>
</evidence>
<accession>A0A7H1MXM0</accession>
<evidence type="ECO:0000313" key="3">
    <source>
        <dbReference type="Proteomes" id="UP000516369"/>
    </source>
</evidence>
<feature type="region of interest" description="Disordered" evidence="1">
    <location>
        <begin position="1"/>
        <end position="36"/>
    </location>
</feature>
<dbReference type="RefSeq" id="WP_190261649.1">
    <property type="nucleotide sequence ID" value="NZ_CP053923.1"/>
</dbReference>
<sequence>MPGPLLPAPITRDGAKAQTAESQPRPQQQDGRNGVAATQTALNRLADLLASGKPPRQDVPRGSYLNISV</sequence>
<reference evidence="2 3" key="1">
    <citation type="submission" date="2020-05" db="EMBL/GenBank/DDBJ databases">
        <title>Complete closed genome sequence of Defluviicoccus vanus.</title>
        <authorList>
            <person name="Bessarab I."/>
            <person name="Arumugam K."/>
            <person name="Maszenan A.M."/>
            <person name="Seviour R.J."/>
            <person name="Williams R.B."/>
        </authorList>
    </citation>
    <scope>NUCLEOTIDE SEQUENCE [LARGE SCALE GENOMIC DNA]</scope>
    <source>
        <strain evidence="2 3">Ben 114</strain>
    </source>
</reference>
<protein>
    <submittedName>
        <fullName evidence="2">Uncharacterized protein</fullName>
    </submittedName>
</protein>